<dbReference type="SMART" id="SM00822">
    <property type="entry name" value="PKS_KR"/>
    <property type="match status" value="1"/>
</dbReference>
<proteinExistence type="predicted"/>
<dbReference type="AlphaFoldDB" id="A0A0C9UE58"/>
<dbReference type="GO" id="GO:0044550">
    <property type="term" value="P:secondary metabolite biosynthetic process"/>
    <property type="evidence" value="ECO:0007669"/>
    <property type="project" value="TreeGrafter"/>
</dbReference>
<protein>
    <recommendedName>
        <fullName evidence="3">Carrier domain-containing protein</fullName>
    </recommendedName>
</protein>
<gene>
    <name evidence="4" type="ORF">M422DRAFT_56842</name>
</gene>
<dbReference type="Pfam" id="PF08659">
    <property type="entry name" value="KR"/>
    <property type="match status" value="1"/>
</dbReference>
<dbReference type="Proteomes" id="UP000054279">
    <property type="component" value="Unassembled WGS sequence"/>
</dbReference>
<dbReference type="InterPro" id="IPR036736">
    <property type="entry name" value="ACP-like_sf"/>
</dbReference>
<evidence type="ECO:0000256" key="1">
    <source>
        <dbReference type="ARBA" id="ARBA00022450"/>
    </source>
</evidence>
<organism evidence="4 5">
    <name type="scientific">Sphaerobolus stellatus (strain SS14)</name>
    <dbReference type="NCBI Taxonomy" id="990650"/>
    <lineage>
        <taxon>Eukaryota</taxon>
        <taxon>Fungi</taxon>
        <taxon>Dikarya</taxon>
        <taxon>Basidiomycota</taxon>
        <taxon>Agaricomycotina</taxon>
        <taxon>Agaricomycetes</taxon>
        <taxon>Phallomycetidae</taxon>
        <taxon>Geastrales</taxon>
        <taxon>Sphaerobolaceae</taxon>
        <taxon>Sphaerobolus</taxon>
    </lineage>
</organism>
<dbReference type="SMART" id="SM00823">
    <property type="entry name" value="PKS_PP"/>
    <property type="match status" value="1"/>
</dbReference>
<feature type="domain" description="Carrier" evidence="3">
    <location>
        <begin position="327"/>
        <end position="404"/>
    </location>
</feature>
<evidence type="ECO:0000313" key="5">
    <source>
        <dbReference type="Proteomes" id="UP000054279"/>
    </source>
</evidence>
<dbReference type="HOGENOM" id="CLU_676483_0_0_1"/>
<dbReference type="InterPro" id="IPR009081">
    <property type="entry name" value="PP-bd_ACP"/>
</dbReference>
<dbReference type="InterPro" id="IPR020806">
    <property type="entry name" value="PKS_PP-bd"/>
</dbReference>
<dbReference type="PANTHER" id="PTHR43775">
    <property type="entry name" value="FATTY ACID SYNTHASE"/>
    <property type="match status" value="1"/>
</dbReference>
<dbReference type="PANTHER" id="PTHR43775:SF37">
    <property type="entry name" value="SI:DKEY-61P9.11"/>
    <property type="match status" value="1"/>
</dbReference>
<dbReference type="GO" id="GO:0004312">
    <property type="term" value="F:fatty acid synthase activity"/>
    <property type="evidence" value="ECO:0007669"/>
    <property type="project" value="TreeGrafter"/>
</dbReference>
<dbReference type="InterPro" id="IPR050091">
    <property type="entry name" value="PKS_NRPS_Biosynth_Enz"/>
</dbReference>
<evidence type="ECO:0000313" key="4">
    <source>
        <dbReference type="EMBL" id="KIJ23410.1"/>
    </source>
</evidence>
<reference evidence="4 5" key="1">
    <citation type="submission" date="2014-06" db="EMBL/GenBank/DDBJ databases">
        <title>Evolutionary Origins and Diversification of the Mycorrhizal Mutualists.</title>
        <authorList>
            <consortium name="DOE Joint Genome Institute"/>
            <consortium name="Mycorrhizal Genomics Consortium"/>
            <person name="Kohler A."/>
            <person name="Kuo A."/>
            <person name="Nagy L.G."/>
            <person name="Floudas D."/>
            <person name="Copeland A."/>
            <person name="Barry K.W."/>
            <person name="Cichocki N."/>
            <person name="Veneault-Fourrey C."/>
            <person name="LaButti K."/>
            <person name="Lindquist E.A."/>
            <person name="Lipzen A."/>
            <person name="Lundell T."/>
            <person name="Morin E."/>
            <person name="Murat C."/>
            <person name="Riley R."/>
            <person name="Ohm R."/>
            <person name="Sun H."/>
            <person name="Tunlid A."/>
            <person name="Henrissat B."/>
            <person name="Grigoriev I.V."/>
            <person name="Hibbett D.S."/>
            <person name="Martin F."/>
        </authorList>
    </citation>
    <scope>NUCLEOTIDE SEQUENCE [LARGE SCALE GENOMIC DNA]</scope>
    <source>
        <strain evidence="4 5">SS14</strain>
    </source>
</reference>
<dbReference type="Gene3D" id="3.40.50.720">
    <property type="entry name" value="NAD(P)-binding Rossmann-like Domain"/>
    <property type="match status" value="1"/>
</dbReference>
<evidence type="ECO:0000259" key="3">
    <source>
        <dbReference type="PROSITE" id="PS50075"/>
    </source>
</evidence>
<dbReference type="SUPFAM" id="SSF51735">
    <property type="entry name" value="NAD(P)-binding Rossmann-fold domains"/>
    <property type="match status" value="1"/>
</dbReference>
<dbReference type="GO" id="GO:0006633">
    <property type="term" value="P:fatty acid biosynthetic process"/>
    <property type="evidence" value="ECO:0007669"/>
    <property type="project" value="TreeGrafter"/>
</dbReference>
<accession>A0A0C9UE58</accession>
<dbReference type="PROSITE" id="PS00012">
    <property type="entry name" value="PHOSPHOPANTETHEINE"/>
    <property type="match status" value="1"/>
</dbReference>
<name>A0A0C9UE58_SPHS4</name>
<dbReference type="Pfam" id="PF00550">
    <property type="entry name" value="PP-binding"/>
    <property type="match status" value="1"/>
</dbReference>
<keyword evidence="5" id="KW-1185">Reference proteome</keyword>
<dbReference type="PROSITE" id="PS50075">
    <property type="entry name" value="CARRIER"/>
    <property type="match status" value="1"/>
</dbReference>
<keyword evidence="2" id="KW-0597">Phosphoprotein</keyword>
<dbReference type="EMBL" id="KN837687">
    <property type="protein sequence ID" value="KIJ23410.1"/>
    <property type="molecule type" value="Genomic_DNA"/>
</dbReference>
<dbReference type="InterPro" id="IPR036291">
    <property type="entry name" value="NAD(P)-bd_dom_sf"/>
</dbReference>
<evidence type="ECO:0000256" key="2">
    <source>
        <dbReference type="ARBA" id="ARBA00022553"/>
    </source>
</evidence>
<dbReference type="SUPFAM" id="SSF47336">
    <property type="entry name" value="ACP-like"/>
    <property type="match status" value="1"/>
</dbReference>
<dbReference type="OrthoDB" id="2898237at2759"/>
<keyword evidence="1" id="KW-0596">Phosphopantetheine</keyword>
<dbReference type="InterPro" id="IPR006162">
    <property type="entry name" value="Ppantetheine_attach_site"/>
</dbReference>
<sequence>MSNWSLNSRLSDVLKRDPWIVAHALEVALQVLPADFVSHVKAVSIEDAAPVPSGTPVSDEGPLFDPRKTYLLIGGIGGMGVQMARWMYENGARDIVLTSRRGRETLRRTGQTASLRTLRYLERLPDLSLSLEAVDAGDHEATSNLVKSLEKPIGGVFLMSLVLSDKAFMNQTEDDFEKVFEAKTIAFQNLAHILRIDALDFFVSFSSVAALFGSAGQSNYTSASAALEGLTSKYKNAFSLVVPGITDSGWLVRDQLAENSRSAHLLKWGMSTQDLCDCLADGIRKLRGSSFDQYVPDLNWNLVREDMGSLPSFQHLCIAERTEAATQEEGEERFDLAVMVRTALNIPAEDFSPNVPFTAYGLDSLIAVRLSAAIRAQTGLKVTQLQLLADMTLEDLERKLDVEDIEQ</sequence>
<dbReference type="InterPro" id="IPR013968">
    <property type="entry name" value="PKS_KR"/>
</dbReference>
<dbReference type="Gene3D" id="1.10.1200.10">
    <property type="entry name" value="ACP-like"/>
    <property type="match status" value="1"/>
</dbReference>
<dbReference type="InterPro" id="IPR057326">
    <property type="entry name" value="KR_dom"/>
</dbReference>
<dbReference type="GO" id="GO:0031177">
    <property type="term" value="F:phosphopantetheine binding"/>
    <property type="evidence" value="ECO:0007669"/>
    <property type="project" value="InterPro"/>
</dbReference>